<protein>
    <submittedName>
        <fullName evidence="2">Uncharacterized protein</fullName>
    </submittedName>
</protein>
<dbReference type="OrthoDB" id="1305245at2759"/>
<dbReference type="AlphaFoldDB" id="A0A2G2VH36"/>
<feature type="region of interest" description="Disordered" evidence="1">
    <location>
        <begin position="21"/>
        <end position="44"/>
    </location>
</feature>
<proteinExistence type="predicted"/>
<keyword evidence="3" id="KW-1185">Reference proteome</keyword>
<dbReference type="EMBL" id="MLFT02000012">
    <property type="protein sequence ID" value="PHT32294.1"/>
    <property type="molecule type" value="Genomic_DNA"/>
</dbReference>
<evidence type="ECO:0000313" key="3">
    <source>
        <dbReference type="Proteomes" id="UP000224567"/>
    </source>
</evidence>
<gene>
    <name evidence="2" type="ORF">CQW23_28631</name>
</gene>
<reference evidence="2 3" key="1">
    <citation type="journal article" date="2017" name="Genome Biol.">
        <title>New reference genome sequences of hot pepper reveal the massive evolution of plant disease-resistance genes by retroduplication.</title>
        <authorList>
            <person name="Kim S."/>
            <person name="Park J."/>
            <person name="Yeom S.I."/>
            <person name="Kim Y.M."/>
            <person name="Seo E."/>
            <person name="Kim K.T."/>
            <person name="Kim M.S."/>
            <person name="Lee J.M."/>
            <person name="Cheong K."/>
            <person name="Shin H.S."/>
            <person name="Kim S.B."/>
            <person name="Han K."/>
            <person name="Lee J."/>
            <person name="Park M."/>
            <person name="Lee H.A."/>
            <person name="Lee H.Y."/>
            <person name="Lee Y."/>
            <person name="Oh S."/>
            <person name="Lee J.H."/>
            <person name="Choi E."/>
            <person name="Choi E."/>
            <person name="Lee S.E."/>
            <person name="Jeon J."/>
            <person name="Kim H."/>
            <person name="Choi G."/>
            <person name="Song H."/>
            <person name="Lee J."/>
            <person name="Lee S.C."/>
            <person name="Kwon J.K."/>
            <person name="Lee H.Y."/>
            <person name="Koo N."/>
            <person name="Hong Y."/>
            <person name="Kim R.W."/>
            <person name="Kang W.H."/>
            <person name="Huh J.H."/>
            <person name="Kang B.C."/>
            <person name="Yang T.J."/>
            <person name="Lee Y.H."/>
            <person name="Bennetzen J.L."/>
            <person name="Choi D."/>
        </authorList>
    </citation>
    <scope>NUCLEOTIDE SEQUENCE [LARGE SCALE GENOMIC DNA]</scope>
    <source>
        <strain evidence="3">cv. PBC81</strain>
    </source>
</reference>
<feature type="compositionally biased region" description="Gly residues" evidence="1">
    <location>
        <begin position="21"/>
        <end position="43"/>
    </location>
</feature>
<dbReference type="Proteomes" id="UP000224567">
    <property type="component" value="Unassembled WGS sequence"/>
</dbReference>
<accession>A0A2G2VH36</accession>
<evidence type="ECO:0000313" key="2">
    <source>
        <dbReference type="EMBL" id="PHT32294.1"/>
    </source>
</evidence>
<comment type="caution">
    <text evidence="2">The sequence shown here is derived from an EMBL/GenBank/DDBJ whole genome shotgun (WGS) entry which is preliminary data.</text>
</comment>
<name>A0A2G2VH36_CAPBA</name>
<organism evidence="2 3">
    <name type="scientific">Capsicum baccatum</name>
    <name type="common">Peruvian pepper</name>
    <dbReference type="NCBI Taxonomy" id="33114"/>
    <lineage>
        <taxon>Eukaryota</taxon>
        <taxon>Viridiplantae</taxon>
        <taxon>Streptophyta</taxon>
        <taxon>Embryophyta</taxon>
        <taxon>Tracheophyta</taxon>
        <taxon>Spermatophyta</taxon>
        <taxon>Magnoliopsida</taxon>
        <taxon>eudicotyledons</taxon>
        <taxon>Gunneridae</taxon>
        <taxon>Pentapetalae</taxon>
        <taxon>asterids</taxon>
        <taxon>lamiids</taxon>
        <taxon>Solanales</taxon>
        <taxon>Solanaceae</taxon>
        <taxon>Solanoideae</taxon>
        <taxon>Capsiceae</taxon>
        <taxon>Capsicum</taxon>
    </lineage>
</organism>
<reference evidence="3" key="2">
    <citation type="journal article" date="2017" name="J. Anim. Genet.">
        <title>Multiple reference genome sequences of hot pepper reveal the massive evolution of plant disease resistance genes by retroduplication.</title>
        <authorList>
            <person name="Kim S."/>
            <person name="Park J."/>
            <person name="Yeom S.-I."/>
            <person name="Kim Y.-M."/>
            <person name="Seo E."/>
            <person name="Kim K.-T."/>
            <person name="Kim M.-S."/>
            <person name="Lee J.M."/>
            <person name="Cheong K."/>
            <person name="Shin H.-S."/>
            <person name="Kim S.-B."/>
            <person name="Han K."/>
            <person name="Lee J."/>
            <person name="Park M."/>
            <person name="Lee H.-A."/>
            <person name="Lee H.-Y."/>
            <person name="Lee Y."/>
            <person name="Oh S."/>
            <person name="Lee J.H."/>
            <person name="Choi E."/>
            <person name="Choi E."/>
            <person name="Lee S.E."/>
            <person name="Jeon J."/>
            <person name="Kim H."/>
            <person name="Choi G."/>
            <person name="Song H."/>
            <person name="Lee J."/>
            <person name="Lee S.-C."/>
            <person name="Kwon J.-K."/>
            <person name="Lee H.-Y."/>
            <person name="Koo N."/>
            <person name="Hong Y."/>
            <person name="Kim R.W."/>
            <person name="Kang W.-H."/>
            <person name="Huh J.H."/>
            <person name="Kang B.-C."/>
            <person name="Yang T.-J."/>
            <person name="Lee Y.-H."/>
            <person name="Bennetzen J.L."/>
            <person name="Choi D."/>
        </authorList>
    </citation>
    <scope>NUCLEOTIDE SEQUENCE [LARGE SCALE GENOMIC DNA]</scope>
    <source>
        <strain evidence="3">cv. PBC81</strain>
    </source>
</reference>
<sequence length="170" mass="17943">MVDVTGRDSWSIGVSGRGRGFNGVAGRGRGSGGRGKGSDGVAGRGSETFIATTSNVCGVAGRGRGIFVVGTSNISSVRGSGRTFKRLRLVGMGVLHTQSDFIIHNPRMPLNSSVVSEYLGHHKPRLGVKCKGKNDVTQQGLQEKITQKRMKISIKAVEMNHMSKTGSSTV</sequence>
<evidence type="ECO:0000256" key="1">
    <source>
        <dbReference type="SAM" id="MobiDB-lite"/>
    </source>
</evidence>